<dbReference type="SUPFAM" id="SSF55961">
    <property type="entry name" value="Bet v1-like"/>
    <property type="match status" value="1"/>
</dbReference>
<dbReference type="PANTHER" id="PTHR33824:SF7">
    <property type="entry name" value="POLYKETIDE CYCLASE_DEHYDRASE AND LIPID TRANSPORT SUPERFAMILY PROTEIN"/>
    <property type="match status" value="1"/>
</dbReference>
<dbReference type="RefSeq" id="WP_380015657.1">
    <property type="nucleotide sequence ID" value="NZ_JBHLYR010000063.1"/>
</dbReference>
<dbReference type="Proteomes" id="UP001589733">
    <property type="component" value="Unassembled WGS sequence"/>
</dbReference>
<organism evidence="3 4">
    <name type="scientific">Deinococcus oregonensis</name>
    <dbReference type="NCBI Taxonomy" id="1805970"/>
    <lineage>
        <taxon>Bacteria</taxon>
        <taxon>Thermotogati</taxon>
        <taxon>Deinococcota</taxon>
        <taxon>Deinococci</taxon>
        <taxon>Deinococcales</taxon>
        <taxon>Deinococcaceae</taxon>
        <taxon>Deinococcus</taxon>
    </lineage>
</organism>
<gene>
    <name evidence="3" type="ORF">ACFFLM_21715</name>
</gene>
<sequence>MPSDQQGPQLGKLGAPKQTGFGSATSYEDPLEPQASTTGASMGLLERSVVAVAGAGLAALGLRGHPFARIALMGAGIGLTIVAAQGKNPLATALKIQQDPETGETLVSDAVTIAKPAETLYAIWRKLENLPQLMTHLQEVRVLDERRSHWTVKAPVGTVGWDAEITADEPGQRIAWQSLPGASIENSGEVLFRTAPGKRGTEVIVRLRYKAPGGTTGAVVARIAGQEPSQQLRDDLMRFKREQELGFAPTTEGQTSGRAAHEAKKLAGKGEQMQSNSQSQGKQAHGGTQ</sequence>
<dbReference type="Gene3D" id="3.30.530.20">
    <property type="match status" value="1"/>
</dbReference>
<dbReference type="InterPro" id="IPR047137">
    <property type="entry name" value="ORF3"/>
</dbReference>
<evidence type="ECO:0000259" key="2">
    <source>
        <dbReference type="Pfam" id="PF03364"/>
    </source>
</evidence>
<dbReference type="InterPro" id="IPR023393">
    <property type="entry name" value="START-like_dom_sf"/>
</dbReference>
<dbReference type="PANTHER" id="PTHR33824">
    <property type="entry name" value="POLYKETIDE CYCLASE/DEHYDRASE AND LIPID TRANSPORT SUPERFAMILY PROTEIN"/>
    <property type="match status" value="1"/>
</dbReference>
<dbReference type="CDD" id="cd07817">
    <property type="entry name" value="SRPBCC_8"/>
    <property type="match status" value="1"/>
</dbReference>
<feature type="region of interest" description="Disordered" evidence="1">
    <location>
        <begin position="1"/>
        <end position="36"/>
    </location>
</feature>
<reference evidence="3 4" key="1">
    <citation type="submission" date="2024-09" db="EMBL/GenBank/DDBJ databases">
        <authorList>
            <person name="Sun Q."/>
            <person name="Mori K."/>
        </authorList>
    </citation>
    <scope>NUCLEOTIDE SEQUENCE [LARGE SCALE GENOMIC DNA]</scope>
    <source>
        <strain evidence="3 4">JCM 13503</strain>
    </source>
</reference>
<dbReference type="InterPro" id="IPR005031">
    <property type="entry name" value="COQ10_START"/>
</dbReference>
<name>A0ABV6B6N8_9DEIO</name>
<evidence type="ECO:0000313" key="4">
    <source>
        <dbReference type="Proteomes" id="UP001589733"/>
    </source>
</evidence>
<accession>A0ABV6B6N8</accession>
<comment type="caution">
    <text evidence="3">The sequence shown here is derived from an EMBL/GenBank/DDBJ whole genome shotgun (WGS) entry which is preliminary data.</text>
</comment>
<protein>
    <submittedName>
        <fullName evidence="3">SRPBCC family protein</fullName>
    </submittedName>
</protein>
<feature type="domain" description="Coenzyme Q-binding protein COQ10 START" evidence="2">
    <location>
        <begin position="113"/>
        <end position="236"/>
    </location>
</feature>
<feature type="region of interest" description="Disordered" evidence="1">
    <location>
        <begin position="245"/>
        <end position="289"/>
    </location>
</feature>
<dbReference type="EMBL" id="JBHLYR010000063">
    <property type="protein sequence ID" value="MFB9994580.1"/>
    <property type="molecule type" value="Genomic_DNA"/>
</dbReference>
<evidence type="ECO:0000256" key="1">
    <source>
        <dbReference type="SAM" id="MobiDB-lite"/>
    </source>
</evidence>
<dbReference type="Pfam" id="PF03364">
    <property type="entry name" value="Polyketide_cyc"/>
    <property type="match status" value="1"/>
</dbReference>
<evidence type="ECO:0000313" key="3">
    <source>
        <dbReference type="EMBL" id="MFB9994580.1"/>
    </source>
</evidence>
<keyword evidence="4" id="KW-1185">Reference proteome</keyword>
<feature type="compositionally biased region" description="Polar residues" evidence="1">
    <location>
        <begin position="272"/>
        <end position="289"/>
    </location>
</feature>
<proteinExistence type="predicted"/>